<evidence type="ECO:0000313" key="2">
    <source>
        <dbReference type="Proteomes" id="UP000078541"/>
    </source>
</evidence>
<dbReference type="Proteomes" id="UP000078541">
    <property type="component" value="Unassembled WGS sequence"/>
</dbReference>
<reference evidence="1 2" key="1">
    <citation type="submission" date="2016-03" db="EMBL/GenBank/DDBJ databases">
        <title>Trachymyrmex septentrionalis WGS genome.</title>
        <authorList>
            <person name="Nygaard S."/>
            <person name="Hu H."/>
            <person name="Boomsma J."/>
            <person name="Zhang G."/>
        </authorList>
    </citation>
    <scope>NUCLEOTIDE SEQUENCE [LARGE SCALE GENOMIC DNA]</scope>
    <source>
        <strain evidence="1">Tsep2-gDNA-1</strain>
        <tissue evidence="1">Whole body</tissue>
    </source>
</reference>
<dbReference type="STRING" id="34720.A0A151JZY8"/>
<dbReference type="GO" id="GO:0003676">
    <property type="term" value="F:nucleic acid binding"/>
    <property type="evidence" value="ECO:0007669"/>
    <property type="project" value="InterPro"/>
</dbReference>
<name>A0A151JZY8_9HYME</name>
<dbReference type="EMBL" id="KQ981337">
    <property type="protein sequence ID" value="KYN42570.1"/>
    <property type="molecule type" value="Genomic_DNA"/>
</dbReference>
<dbReference type="InterPro" id="IPR036397">
    <property type="entry name" value="RNaseH_sf"/>
</dbReference>
<keyword evidence="2" id="KW-1185">Reference proteome</keyword>
<evidence type="ECO:0000313" key="1">
    <source>
        <dbReference type="EMBL" id="KYN42570.1"/>
    </source>
</evidence>
<dbReference type="AlphaFoldDB" id="A0A151JZY8"/>
<dbReference type="PANTHER" id="PTHR47326">
    <property type="entry name" value="TRANSPOSABLE ELEMENT TC3 TRANSPOSASE-LIKE PROTEIN"/>
    <property type="match status" value="1"/>
</dbReference>
<dbReference type="Gene3D" id="3.30.420.10">
    <property type="entry name" value="Ribonuclease H-like superfamily/Ribonuclease H"/>
    <property type="match status" value="1"/>
</dbReference>
<feature type="non-terminal residue" evidence="1">
    <location>
        <position position="1"/>
    </location>
</feature>
<proteinExistence type="predicted"/>
<organism evidence="1 2">
    <name type="scientific">Trachymyrmex septentrionalis</name>
    <dbReference type="NCBI Taxonomy" id="34720"/>
    <lineage>
        <taxon>Eukaryota</taxon>
        <taxon>Metazoa</taxon>
        <taxon>Ecdysozoa</taxon>
        <taxon>Arthropoda</taxon>
        <taxon>Hexapoda</taxon>
        <taxon>Insecta</taxon>
        <taxon>Pterygota</taxon>
        <taxon>Neoptera</taxon>
        <taxon>Endopterygota</taxon>
        <taxon>Hymenoptera</taxon>
        <taxon>Apocrita</taxon>
        <taxon>Aculeata</taxon>
        <taxon>Formicoidea</taxon>
        <taxon>Formicidae</taxon>
        <taxon>Myrmicinae</taxon>
        <taxon>Trachymyrmex</taxon>
    </lineage>
</organism>
<gene>
    <name evidence="1" type="ORF">ALC56_03029</name>
</gene>
<protein>
    <submittedName>
        <fullName evidence="1">Uncharacterized protein</fullName>
    </submittedName>
</protein>
<dbReference type="PANTHER" id="PTHR47326:SF1">
    <property type="entry name" value="HTH PSQ-TYPE DOMAIN-CONTAINING PROTEIN"/>
    <property type="match status" value="1"/>
</dbReference>
<sequence>RGGSTLWPPRSPDLNELDFYLWGYVKDVVYSRAPTTRLDMINRITRACEAITPDTFRNVERNFRQRLTSCLNNNGAHFEHLL</sequence>
<accession>A0A151JZY8</accession>